<reference evidence="2" key="1">
    <citation type="journal article" date="2006" name="PLoS Biol.">
        <title>Macronuclear genome sequence of the ciliate Tetrahymena thermophila, a model eukaryote.</title>
        <authorList>
            <person name="Eisen J.A."/>
            <person name="Coyne R.S."/>
            <person name="Wu M."/>
            <person name="Wu D."/>
            <person name="Thiagarajan M."/>
            <person name="Wortman J.R."/>
            <person name="Badger J.H."/>
            <person name="Ren Q."/>
            <person name="Amedeo P."/>
            <person name="Jones K.M."/>
            <person name="Tallon L.J."/>
            <person name="Delcher A.L."/>
            <person name="Salzberg S.L."/>
            <person name="Silva J.C."/>
            <person name="Haas B.J."/>
            <person name="Majoros W.H."/>
            <person name="Farzad M."/>
            <person name="Carlton J.M."/>
            <person name="Smith R.K. Jr."/>
            <person name="Garg J."/>
            <person name="Pearlman R.E."/>
            <person name="Karrer K.M."/>
            <person name="Sun L."/>
            <person name="Manning G."/>
            <person name="Elde N.C."/>
            <person name="Turkewitz A.P."/>
            <person name="Asai D.J."/>
            <person name="Wilkes D.E."/>
            <person name="Wang Y."/>
            <person name="Cai H."/>
            <person name="Collins K."/>
            <person name="Stewart B.A."/>
            <person name="Lee S.R."/>
            <person name="Wilamowska K."/>
            <person name="Weinberg Z."/>
            <person name="Ruzzo W.L."/>
            <person name="Wloga D."/>
            <person name="Gaertig J."/>
            <person name="Frankel J."/>
            <person name="Tsao C.-C."/>
            <person name="Gorovsky M.A."/>
            <person name="Keeling P.J."/>
            <person name="Waller R.F."/>
            <person name="Patron N.J."/>
            <person name="Cherry J.M."/>
            <person name="Stover N.A."/>
            <person name="Krieger C.J."/>
            <person name="del Toro C."/>
            <person name="Ryder H.F."/>
            <person name="Williamson S.C."/>
            <person name="Barbeau R.A."/>
            <person name="Hamilton E.P."/>
            <person name="Orias E."/>
        </authorList>
    </citation>
    <scope>NUCLEOTIDE SEQUENCE [LARGE SCALE GENOMIC DNA]</scope>
    <source>
        <strain evidence="2">SB210</strain>
    </source>
</reference>
<dbReference type="InParanoid" id="Q24BN1"/>
<gene>
    <name evidence="1" type="ORF">TTHERM_01692290</name>
</gene>
<keyword evidence="2" id="KW-1185">Reference proteome</keyword>
<dbReference type="KEGG" id="tet:TTHERM_01692290"/>
<organism evidence="1 2">
    <name type="scientific">Tetrahymena thermophila (strain SB210)</name>
    <dbReference type="NCBI Taxonomy" id="312017"/>
    <lineage>
        <taxon>Eukaryota</taxon>
        <taxon>Sar</taxon>
        <taxon>Alveolata</taxon>
        <taxon>Ciliophora</taxon>
        <taxon>Intramacronucleata</taxon>
        <taxon>Oligohymenophorea</taxon>
        <taxon>Hymenostomatida</taxon>
        <taxon>Tetrahymenina</taxon>
        <taxon>Tetrahymenidae</taxon>
        <taxon>Tetrahymena</taxon>
    </lineage>
</organism>
<dbReference type="AlphaFoldDB" id="Q24BN1"/>
<dbReference type="GeneID" id="7834708"/>
<dbReference type="Proteomes" id="UP000009168">
    <property type="component" value="Unassembled WGS sequence"/>
</dbReference>
<name>Q24BN1_TETTS</name>
<dbReference type="EMBL" id="GG662391">
    <property type="protein sequence ID" value="EAS05183.2"/>
    <property type="molecule type" value="Genomic_DNA"/>
</dbReference>
<feature type="non-terminal residue" evidence="1">
    <location>
        <position position="80"/>
    </location>
</feature>
<evidence type="ECO:0000313" key="1">
    <source>
        <dbReference type="EMBL" id="EAS05183.2"/>
    </source>
</evidence>
<evidence type="ECO:0000313" key="2">
    <source>
        <dbReference type="Proteomes" id="UP000009168"/>
    </source>
</evidence>
<dbReference type="RefSeq" id="XP_001025428.2">
    <property type="nucleotide sequence ID" value="XM_001025428.2"/>
</dbReference>
<proteinExistence type="predicted"/>
<dbReference type="HOGENOM" id="CLU_1614144_0_0_1"/>
<accession>Q24BN1</accession>
<protein>
    <submittedName>
        <fullName evidence="1">Uncharacterized protein</fullName>
    </submittedName>
</protein>
<sequence>MKDEQPKEINQLQILKISFQQSIKILLKRKNKLFTSLLQKINQFQYYKKACNQLILFKNYQLNKELSFIQNIEQPKVKSF</sequence>